<evidence type="ECO:0000259" key="1">
    <source>
        <dbReference type="Pfam" id="PF13568"/>
    </source>
</evidence>
<dbReference type="InterPro" id="IPR025665">
    <property type="entry name" value="Beta-barrel_OMP_2"/>
</dbReference>
<name>A0ABP8NP95_9BACT</name>
<accession>A0ABP8NP95</accession>
<feature type="domain" description="Outer membrane protein beta-barrel" evidence="1">
    <location>
        <begin position="24"/>
        <end position="183"/>
    </location>
</feature>
<organism evidence="2 3">
    <name type="scientific">Nemorincola caseinilytica</name>
    <dbReference type="NCBI Taxonomy" id="2054315"/>
    <lineage>
        <taxon>Bacteria</taxon>
        <taxon>Pseudomonadati</taxon>
        <taxon>Bacteroidota</taxon>
        <taxon>Chitinophagia</taxon>
        <taxon>Chitinophagales</taxon>
        <taxon>Chitinophagaceae</taxon>
        <taxon>Nemorincola</taxon>
    </lineage>
</organism>
<gene>
    <name evidence="2" type="ORF">GCM10023093_30870</name>
</gene>
<reference evidence="3" key="1">
    <citation type="journal article" date="2019" name="Int. J. Syst. Evol. Microbiol.">
        <title>The Global Catalogue of Microorganisms (GCM) 10K type strain sequencing project: providing services to taxonomists for standard genome sequencing and annotation.</title>
        <authorList>
            <consortium name="The Broad Institute Genomics Platform"/>
            <consortium name="The Broad Institute Genome Sequencing Center for Infectious Disease"/>
            <person name="Wu L."/>
            <person name="Ma J."/>
        </authorList>
    </citation>
    <scope>NUCLEOTIDE SEQUENCE [LARGE SCALE GENOMIC DNA]</scope>
    <source>
        <strain evidence="3">JCM 32105</strain>
    </source>
</reference>
<dbReference type="Pfam" id="PF13568">
    <property type="entry name" value="OMP_b-brl_2"/>
    <property type="match status" value="1"/>
</dbReference>
<protein>
    <recommendedName>
        <fullName evidence="1">Outer membrane protein beta-barrel domain-containing protein</fullName>
    </recommendedName>
</protein>
<dbReference type="EMBL" id="BAABFA010000024">
    <property type="protein sequence ID" value="GAA4470160.1"/>
    <property type="molecule type" value="Genomic_DNA"/>
</dbReference>
<keyword evidence="3" id="KW-1185">Reference proteome</keyword>
<evidence type="ECO:0000313" key="3">
    <source>
        <dbReference type="Proteomes" id="UP001500067"/>
    </source>
</evidence>
<proteinExistence type="predicted"/>
<dbReference type="Proteomes" id="UP001500067">
    <property type="component" value="Unassembled WGS sequence"/>
</dbReference>
<dbReference type="RefSeq" id="WP_345085290.1">
    <property type="nucleotide sequence ID" value="NZ_BAABFA010000024.1"/>
</dbReference>
<comment type="caution">
    <text evidence="2">The sequence shown here is derived from an EMBL/GenBank/DDBJ whole genome shotgun (WGS) entry which is preliminary data.</text>
</comment>
<evidence type="ECO:0000313" key="2">
    <source>
        <dbReference type="EMBL" id="GAA4470160.1"/>
    </source>
</evidence>
<sequence>MFFCSRSYAQISEDADVYTDRIRVISVGGVIGANFCQVDGDAYAGYYKKGLNIGGIGYVRVYRSMAVSFELLYTQKGAKDNGARFLPTDSATLLVKYNINAPYVEIPVMFNYFDKHKSHFGVGAAYSRALNIVEKADTYPANMVDVTKYPFKMSEYSLLASAQMHVWKGLFFNVRFQYGLSPMRTVSPPEVARAQKQYNNLWTVRVMYIFL</sequence>